<name>A0ABS5TPS9_9ACTN</name>
<proteinExistence type="predicted"/>
<organism evidence="5 6">
    <name type="scientific">Kineosporia corallincola</name>
    <dbReference type="NCBI Taxonomy" id="2835133"/>
    <lineage>
        <taxon>Bacteria</taxon>
        <taxon>Bacillati</taxon>
        <taxon>Actinomycetota</taxon>
        <taxon>Actinomycetes</taxon>
        <taxon>Kineosporiales</taxon>
        <taxon>Kineosporiaceae</taxon>
        <taxon>Kineosporia</taxon>
    </lineage>
</organism>
<dbReference type="InterPro" id="IPR008920">
    <property type="entry name" value="TF_FadR/GntR_C"/>
</dbReference>
<evidence type="ECO:0000256" key="3">
    <source>
        <dbReference type="ARBA" id="ARBA00023163"/>
    </source>
</evidence>
<dbReference type="CDD" id="cd07377">
    <property type="entry name" value="WHTH_GntR"/>
    <property type="match status" value="1"/>
</dbReference>
<dbReference type="RefSeq" id="WP_214159644.1">
    <property type="nucleotide sequence ID" value="NZ_JAHBAY010000015.1"/>
</dbReference>
<evidence type="ECO:0000256" key="1">
    <source>
        <dbReference type="ARBA" id="ARBA00023015"/>
    </source>
</evidence>
<dbReference type="SMART" id="SM00895">
    <property type="entry name" value="FCD"/>
    <property type="match status" value="1"/>
</dbReference>
<dbReference type="PANTHER" id="PTHR43537">
    <property type="entry name" value="TRANSCRIPTIONAL REGULATOR, GNTR FAMILY"/>
    <property type="match status" value="1"/>
</dbReference>
<dbReference type="Proteomes" id="UP001197247">
    <property type="component" value="Unassembled WGS sequence"/>
</dbReference>
<reference evidence="5 6" key="1">
    <citation type="submission" date="2021-05" db="EMBL/GenBank/DDBJ databases">
        <title>Kineosporia and Streptomyces sp. nov. two new marine actinobacteria isolated from Coral.</title>
        <authorList>
            <person name="Buangrab K."/>
            <person name="Sutthacheep M."/>
            <person name="Yeemin T."/>
            <person name="Harunari E."/>
            <person name="Igarashi Y."/>
            <person name="Kanchanasin P."/>
            <person name="Tanasupawat S."/>
            <person name="Phongsopitanun W."/>
        </authorList>
    </citation>
    <scope>NUCLEOTIDE SEQUENCE [LARGE SCALE GENOMIC DNA]</scope>
    <source>
        <strain evidence="5 6">J2-2</strain>
    </source>
</reference>
<evidence type="ECO:0000256" key="2">
    <source>
        <dbReference type="ARBA" id="ARBA00023125"/>
    </source>
</evidence>
<dbReference type="Pfam" id="PF00392">
    <property type="entry name" value="GntR"/>
    <property type="match status" value="1"/>
</dbReference>
<dbReference type="InterPro" id="IPR036390">
    <property type="entry name" value="WH_DNA-bd_sf"/>
</dbReference>
<evidence type="ECO:0000313" key="5">
    <source>
        <dbReference type="EMBL" id="MBT0773115.1"/>
    </source>
</evidence>
<dbReference type="InterPro" id="IPR000524">
    <property type="entry name" value="Tscrpt_reg_HTH_GntR"/>
</dbReference>
<dbReference type="SUPFAM" id="SSF46785">
    <property type="entry name" value="Winged helix' DNA-binding domain"/>
    <property type="match status" value="1"/>
</dbReference>
<dbReference type="Pfam" id="PF07729">
    <property type="entry name" value="FCD"/>
    <property type="match status" value="1"/>
</dbReference>
<dbReference type="PANTHER" id="PTHR43537:SF5">
    <property type="entry name" value="UXU OPERON TRANSCRIPTIONAL REGULATOR"/>
    <property type="match status" value="1"/>
</dbReference>
<accession>A0ABS5TPS9</accession>
<dbReference type="Gene3D" id="1.10.10.10">
    <property type="entry name" value="Winged helix-like DNA-binding domain superfamily/Winged helix DNA-binding domain"/>
    <property type="match status" value="1"/>
</dbReference>
<protein>
    <submittedName>
        <fullName evidence="5">GntR family transcriptional regulator</fullName>
    </submittedName>
</protein>
<feature type="domain" description="HTH gntR-type" evidence="4">
    <location>
        <begin position="14"/>
        <end position="82"/>
    </location>
</feature>
<dbReference type="SMART" id="SM00345">
    <property type="entry name" value="HTH_GNTR"/>
    <property type="match status" value="1"/>
</dbReference>
<evidence type="ECO:0000259" key="4">
    <source>
        <dbReference type="PROSITE" id="PS50949"/>
    </source>
</evidence>
<dbReference type="Gene3D" id="1.20.120.530">
    <property type="entry name" value="GntR ligand-binding domain-like"/>
    <property type="match status" value="1"/>
</dbReference>
<dbReference type="SUPFAM" id="SSF48008">
    <property type="entry name" value="GntR ligand-binding domain-like"/>
    <property type="match status" value="1"/>
</dbReference>
<keyword evidence="6" id="KW-1185">Reference proteome</keyword>
<sequence>MTVSEGSERITRPVLRSETVYGTLRQEITDGVLAPGTPLVEDDIAERLGVSRTPVRESIQRLAADGLVDSRRRRWVVHVYQPEEISEIYGVRAALESHAARLAALHADAAALERIEAQREVMTKENLITLLERGKANDDFHDLISGASGNPRLLRTIRDQRLFHFNRRIGALYDEESLRTTSRQHGQLIDAVVGRDADTAGEIARVHVEFSLQLLLDRLF</sequence>
<comment type="caution">
    <text evidence="5">The sequence shown here is derived from an EMBL/GenBank/DDBJ whole genome shotgun (WGS) entry which is preliminary data.</text>
</comment>
<gene>
    <name evidence="5" type="ORF">KIH74_29495</name>
</gene>
<dbReference type="PROSITE" id="PS50949">
    <property type="entry name" value="HTH_GNTR"/>
    <property type="match status" value="1"/>
</dbReference>
<evidence type="ECO:0000313" key="6">
    <source>
        <dbReference type="Proteomes" id="UP001197247"/>
    </source>
</evidence>
<dbReference type="InterPro" id="IPR011711">
    <property type="entry name" value="GntR_C"/>
</dbReference>
<dbReference type="InterPro" id="IPR036388">
    <property type="entry name" value="WH-like_DNA-bd_sf"/>
</dbReference>
<keyword evidence="1" id="KW-0805">Transcription regulation</keyword>
<dbReference type="EMBL" id="JAHBAY010000015">
    <property type="protein sequence ID" value="MBT0773115.1"/>
    <property type="molecule type" value="Genomic_DNA"/>
</dbReference>
<keyword evidence="2" id="KW-0238">DNA-binding</keyword>
<dbReference type="PRINTS" id="PR00035">
    <property type="entry name" value="HTHGNTR"/>
</dbReference>
<keyword evidence="3" id="KW-0804">Transcription</keyword>